<dbReference type="InterPro" id="IPR036388">
    <property type="entry name" value="WH-like_DNA-bd_sf"/>
</dbReference>
<dbReference type="Proteomes" id="UP001592531">
    <property type="component" value="Unassembled WGS sequence"/>
</dbReference>
<dbReference type="RefSeq" id="WP_380531319.1">
    <property type="nucleotide sequence ID" value="NZ_JBHFAB010000002.1"/>
</dbReference>
<gene>
    <name evidence="1" type="ORF">ACEZDE_02330</name>
</gene>
<evidence type="ECO:0000313" key="1">
    <source>
        <dbReference type="EMBL" id="MFC1415486.1"/>
    </source>
</evidence>
<dbReference type="EMBL" id="JBHFAB010000002">
    <property type="protein sequence ID" value="MFC1415486.1"/>
    <property type="molecule type" value="Genomic_DNA"/>
</dbReference>
<organism evidence="1 2">
    <name type="scientific">Streptacidiphilus cavernicola</name>
    <dbReference type="NCBI Taxonomy" id="3342716"/>
    <lineage>
        <taxon>Bacteria</taxon>
        <taxon>Bacillati</taxon>
        <taxon>Actinomycetota</taxon>
        <taxon>Actinomycetes</taxon>
        <taxon>Kitasatosporales</taxon>
        <taxon>Streptomycetaceae</taxon>
        <taxon>Streptacidiphilus</taxon>
    </lineage>
</organism>
<dbReference type="Gene3D" id="1.10.10.10">
    <property type="entry name" value="Winged helix-like DNA-binding domain superfamily/Winged helix DNA-binding domain"/>
    <property type="match status" value="1"/>
</dbReference>
<protein>
    <recommendedName>
        <fullName evidence="3">ANTAR domain-containing protein</fullName>
    </recommendedName>
</protein>
<keyword evidence="2" id="KW-1185">Reference proteome</keyword>
<sequence>MKDLNQRELPVVHQAAGLVTLQARVRTERAYELMHGHALAYGLRMCEVARQVLLRQLRFTSGA</sequence>
<name>A0ABV6VP18_9ACTN</name>
<evidence type="ECO:0000313" key="2">
    <source>
        <dbReference type="Proteomes" id="UP001592531"/>
    </source>
</evidence>
<evidence type="ECO:0008006" key="3">
    <source>
        <dbReference type="Google" id="ProtNLM"/>
    </source>
</evidence>
<reference evidence="1 2" key="1">
    <citation type="submission" date="2024-09" db="EMBL/GenBank/DDBJ databases">
        <authorList>
            <person name="Lee S.D."/>
        </authorList>
    </citation>
    <scope>NUCLEOTIDE SEQUENCE [LARGE SCALE GENOMIC DNA]</scope>
    <source>
        <strain evidence="1 2">N8-3</strain>
    </source>
</reference>
<proteinExistence type="predicted"/>
<accession>A0ABV6VP18</accession>
<comment type="caution">
    <text evidence="1">The sequence shown here is derived from an EMBL/GenBank/DDBJ whole genome shotgun (WGS) entry which is preliminary data.</text>
</comment>